<organism evidence="3 4">
    <name type="scientific">Streblomastix strix</name>
    <dbReference type="NCBI Taxonomy" id="222440"/>
    <lineage>
        <taxon>Eukaryota</taxon>
        <taxon>Metamonada</taxon>
        <taxon>Preaxostyla</taxon>
        <taxon>Oxymonadida</taxon>
        <taxon>Streblomastigidae</taxon>
        <taxon>Streblomastix</taxon>
    </lineage>
</organism>
<protein>
    <recommendedName>
        <fullName evidence="5">ShKT domain-containing protein</fullName>
    </recommendedName>
</protein>
<name>A0A5J4VSL6_9EUKA</name>
<feature type="compositionally biased region" description="Low complexity" evidence="1">
    <location>
        <begin position="195"/>
        <end position="224"/>
    </location>
</feature>
<evidence type="ECO:0000313" key="3">
    <source>
        <dbReference type="EMBL" id="KAA6385582.1"/>
    </source>
</evidence>
<dbReference type="EMBL" id="SNRW01005202">
    <property type="protein sequence ID" value="KAA6385582.1"/>
    <property type="molecule type" value="Genomic_DNA"/>
</dbReference>
<sequence>MKVSLILIMVYTVLRMAEVQRAELRIENANQGEIVIATMTMKKPRGPVEKTLKAVQDRIVCLMTWKQSWLDKREVKGELKKEQVWRNKRKEKVWSADKCSKGVKCLLFKLCPNKQRSSHQRKDCDIIRPQGGLCITFCRQCELTCFPPRTNIRSHIINNYIVEMRLNRVQLQPHGDPSTCRMAIITITSSNNNKQCNNNDDASSNSNQDNQQCNNNDDANNNNSDKIEQE</sequence>
<feature type="region of interest" description="Disordered" evidence="1">
    <location>
        <begin position="195"/>
        <end position="230"/>
    </location>
</feature>
<gene>
    <name evidence="3" type="ORF">EZS28_018891</name>
</gene>
<proteinExistence type="predicted"/>
<feature type="signal peptide" evidence="2">
    <location>
        <begin position="1"/>
        <end position="21"/>
    </location>
</feature>
<reference evidence="3 4" key="1">
    <citation type="submission" date="2019-03" db="EMBL/GenBank/DDBJ databases">
        <title>Single cell metagenomics reveals metabolic interactions within the superorganism composed of flagellate Streblomastix strix and complex community of Bacteroidetes bacteria on its surface.</title>
        <authorList>
            <person name="Treitli S.C."/>
            <person name="Kolisko M."/>
            <person name="Husnik F."/>
            <person name="Keeling P."/>
            <person name="Hampl V."/>
        </authorList>
    </citation>
    <scope>NUCLEOTIDE SEQUENCE [LARGE SCALE GENOMIC DNA]</scope>
    <source>
        <strain evidence="3">ST1C</strain>
    </source>
</reference>
<dbReference type="OrthoDB" id="2220692at2759"/>
<evidence type="ECO:0000256" key="2">
    <source>
        <dbReference type="SAM" id="SignalP"/>
    </source>
</evidence>
<comment type="caution">
    <text evidence="3">The sequence shown here is derived from an EMBL/GenBank/DDBJ whole genome shotgun (WGS) entry which is preliminary data.</text>
</comment>
<evidence type="ECO:0000256" key="1">
    <source>
        <dbReference type="SAM" id="MobiDB-lite"/>
    </source>
</evidence>
<evidence type="ECO:0000313" key="4">
    <source>
        <dbReference type="Proteomes" id="UP000324800"/>
    </source>
</evidence>
<dbReference type="Proteomes" id="UP000324800">
    <property type="component" value="Unassembled WGS sequence"/>
</dbReference>
<feature type="chain" id="PRO_5023892213" description="ShKT domain-containing protein" evidence="2">
    <location>
        <begin position="22"/>
        <end position="230"/>
    </location>
</feature>
<evidence type="ECO:0008006" key="5">
    <source>
        <dbReference type="Google" id="ProtNLM"/>
    </source>
</evidence>
<dbReference type="AlphaFoldDB" id="A0A5J4VSL6"/>
<accession>A0A5J4VSL6</accession>
<keyword evidence="2" id="KW-0732">Signal</keyword>